<dbReference type="Pfam" id="PF00271">
    <property type="entry name" value="Helicase_C"/>
    <property type="match status" value="1"/>
</dbReference>
<keyword evidence="6" id="KW-0694">RNA-binding</keyword>
<dbReference type="PROSITE" id="PS51195">
    <property type="entry name" value="Q_MOTIF"/>
    <property type="match status" value="1"/>
</dbReference>
<evidence type="ECO:0000256" key="7">
    <source>
        <dbReference type="PROSITE-ProRule" id="PRU00552"/>
    </source>
</evidence>
<evidence type="ECO:0000259" key="9">
    <source>
        <dbReference type="PROSITE" id="PS51194"/>
    </source>
</evidence>
<protein>
    <recommendedName>
        <fullName evidence="1">RNA helicase</fullName>
        <ecNumber evidence="1">3.6.4.13</ecNumber>
    </recommendedName>
</protein>
<keyword evidence="2" id="KW-0547">Nucleotide-binding</keyword>
<feature type="domain" description="Helicase C-terminal" evidence="9">
    <location>
        <begin position="177"/>
        <end position="274"/>
    </location>
</feature>
<dbReference type="InterPro" id="IPR011545">
    <property type="entry name" value="DEAD/DEAH_box_helicase_dom"/>
</dbReference>
<dbReference type="EMBL" id="NCVQ01000006">
    <property type="protein sequence ID" value="PWZ24471.1"/>
    <property type="molecule type" value="Genomic_DNA"/>
</dbReference>
<dbReference type="InterPro" id="IPR014001">
    <property type="entry name" value="Helicase_ATP-bd"/>
</dbReference>
<dbReference type="AlphaFoldDB" id="A0A3L6EWS1"/>
<dbReference type="GO" id="GO:0003724">
    <property type="term" value="F:RNA helicase activity"/>
    <property type="evidence" value="ECO:0007669"/>
    <property type="project" value="UniProtKB-EC"/>
</dbReference>
<keyword evidence="4 11" id="KW-0347">Helicase</keyword>
<feature type="short sequence motif" description="Q motif" evidence="7">
    <location>
        <begin position="1"/>
        <end position="25"/>
    </location>
</feature>
<dbReference type="GO" id="GO:0005524">
    <property type="term" value="F:ATP binding"/>
    <property type="evidence" value="ECO:0007669"/>
    <property type="project" value="UniProtKB-KW"/>
</dbReference>
<evidence type="ECO:0000256" key="5">
    <source>
        <dbReference type="ARBA" id="ARBA00022840"/>
    </source>
</evidence>
<feature type="domain" description="Helicase ATP-binding" evidence="8">
    <location>
        <begin position="47"/>
        <end position="149"/>
    </location>
</feature>
<evidence type="ECO:0000256" key="6">
    <source>
        <dbReference type="ARBA" id="ARBA00022884"/>
    </source>
</evidence>
<dbReference type="PROSITE" id="PS51194">
    <property type="entry name" value="HELICASE_CTER"/>
    <property type="match status" value="1"/>
</dbReference>
<keyword evidence="3" id="KW-0378">Hydrolase</keyword>
<evidence type="ECO:0000313" key="11">
    <source>
        <dbReference type="EMBL" id="PWZ24471.1"/>
    </source>
</evidence>
<name>A0A3L6EWS1_MAIZE</name>
<sequence length="274" mass="30827">MTLLTDYCMQAITKSGFVEPTPIQSQGWPTTLKGRDLIGIAQTGSGKTLSYLLPRLVHVGAQLQLGVEIVIATPGRLIDMMEAGHTNLRRVTYLVLDEADRMLDMGFEPQIRKIVAHICPDRQTLYWSATWPREVEALGRQFLQNPYKVIIGSPELKANHSIQQIVEVISDREKYPRLSKLLSDLMDGSRILIFFQIKKDCDKITRQLRMDGWPALSIHGDKAQAKRDYVLAEFKSGKSPIMATTDVAARGLDMMIYLNIRISSATITDLKLTP</sequence>
<comment type="caution">
    <text evidence="11">The sequence shown here is derived from an EMBL/GenBank/DDBJ whole genome shotgun (WGS) entry which is preliminary data.</text>
</comment>
<reference evidence="11" key="1">
    <citation type="journal article" date="2018" name="Nat. Genet.">
        <title>Extensive intraspecific gene order and gene structural variations between Mo17 and other maize genomes.</title>
        <authorList>
            <person name="Sun S."/>
            <person name="Zhou Y."/>
            <person name="Chen J."/>
            <person name="Shi J."/>
            <person name="Zhao H."/>
            <person name="Zhao H."/>
            <person name="Song W."/>
            <person name="Zhang M."/>
            <person name="Cui Y."/>
            <person name="Dong X."/>
            <person name="Liu H."/>
            <person name="Ma X."/>
            <person name="Jiao Y."/>
            <person name="Wang B."/>
            <person name="Wei X."/>
            <person name="Stein J.C."/>
            <person name="Glaubitz J.C."/>
            <person name="Lu F."/>
            <person name="Yu G."/>
            <person name="Liang C."/>
            <person name="Fengler K."/>
            <person name="Li B."/>
            <person name="Rafalski A."/>
            <person name="Schnable P.S."/>
            <person name="Ware D.H."/>
            <person name="Buckler E.S."/>
            <person name="Lai J."/>
        </authorList>
    </citation>
    <scope>NUCLEOTIDE SEQUENCE [LARGE SCALE GENOMIC DNA]</scope>
    <source>
        <tissue evidence="11">Seedling</tissue>
    </source>
</reference>
<proteinExistence type="predicted"/>
<accession>A0A3L6EWS1</accession>
<dbReference type="SMART" id="SM00487">
    <property type="entry name" value="DEXDc"/>
    <property type="match status" value="1"/>
</dbReference>
<dbReference type="ExpressionAtlas" id="A0A3L6EWS1">
    <property type="expression patterns" value="baseline and differential"/>
</dbReference>
<evidence type="ECO:0000256" key="3">
    <source>
        <dbReference type="ARBA" id="ARBA00022801"/>
    </source>
</evidence>
<dbReference type="PANTHER" id="PTHR47958">
    <property type="entry name" value="ATP-DEPENDENT RNA HELICASE DBP3"/>
    <property type="match status" value="1"/>
</dbReference>
<evidence type="ECO:0000259" key="8">
    <source>
        <dbReference type="PROSITE" id="PS51192"/>
    </source>
</evidence>
<evidence type="ECO:0000256" key="2">
    <source>
        <dbReference type="ARBA" id="ARBA00022741"/>
    </source>
</evidence>
<dbReference type="GO" id="GO:0016787">
    <property type="term" value="F:hydrolase activity"/>
    <property type="evidence" value="ECO:0007669"/>
    <property type="project" value="UniProtKB-KW"/>
</dbReference>
<dbReference type="PROSITE" id="PS00039">
    <property type="entry name" value="DEAD_ATP_HELICASE"/>
    <property type="match status" value="1"/>
</dbReference>
<organism evidence="11">
    <name type="scientific">Zea mays</name>
    <name type="common">Maize</name>
    <dbReference type="NCBI Taxonomy" id="4577"/>
    <lineage>
        <taxon>Eukaryota</taxon>
        <taxon>Viridiplantae</taxon>
        <taxon>Streptophyta</taxon>
        <taxon>Embryophyta</taxon>
        <taxon>Tracheophyta</taxon>
        <taxon>Spermatophyta</taxon>
        <taxon>Magnoliopsida</taxon>
        <taxon>Liliopsida</taxon>
        <taxon>Poales</taxon>
        <taxon>Poaceae</taxon>
        <taxon>PACMAD clade</taxon>
        <taxon>Panicoideae</taxon>
        <taxon>Andropogonodae</taxon>
        <taxon>Andropogoneae</taxon>
        <taxon>Tripsacinae</taxon>
        <taxon>Zea</taxon>
    </lineage>
</organism>
<dbReference type="Gene3D" id="3.40.50.300">
    <property type="entry name" value="P-loop containing nucleotide triphosphate hydrolases"/>
    <property type="match status" value="3"/>
</dbReference>
<dbReference type="PROSITE" id="PS51192">
    <property type="entry name" value="HELICASE_ATP_BIND_1"/>
    <property type="match status" value="1"/>
</dbReference>
<evidence type="ECO:0000256" key="4">
    <source>
        <dbReference type="ARBA" id="ARBA00022806"/>
    </source>
</evidence>
<dbReference type="Pfam" id="PF00270">
    <property type="entry name" value="DEAD"/>
    <property type="match status" value="2"/>
</dbReference>
<dbReference type="SUPFAM" id="SSF52540">
    <property type="entry name" value="P-loop containing nucleoside triphosphate hydrolases"/>
    <property type="match status" value="2"/>
</dbReference>
<evidence type="ECO:0000256" key="1">
    <source>
        <dbReference type="ARBA" id="ARBA00012552"/>
    </source>
</evidence>
<dbReference type="Proteomes" id="UP000251960">
    <property type="component" value="Chromosome 5"/>
</dbReference>
<dbReference type="GO" id="GO:0003723">
    <property type="term" value="F:RNA binding"/>
    <property type="evidence" value="ECO:0007669"/>
    <property type="project" value="UniProtKB-KW"/>
</dbReference>
<feature type="domain" description="DEAD-box RNA helicase Q" evidence="10">
    <location>
        <begin position="1"/>
        <end position="25"/>
    </location>
</feature>
<dbReference type="InterPro" id="IPR001650">
    <property type="entry name" value="Helicase_C-like"/>
</dbReference>
<gene>
    <name evidence="11" type="primary">Os01g0911100_3</name>
    <name evidence="11" type="ORF">Zm00014a_039843</name>
</gene>
<dbReference type="InterPro" id="IPR014014">
    <property type="entry name" value="RNA_helicase_DEAD_Q_motif"/>
</dbReference>
<dbReference type="CDD" id="cd18787">
    <property type="entry name" value="SF2_C_DEAD"/>
    <property type="match status" value="1"/>
</dbReference>
<dbReference type="EC" id="3.6.4.13" evidence="1"/>
<evidence type="ECO:0000259" key="10">
    <source>
        <dbReference type="PROSITE" id="PS51195"/>
    </source>
</evidence>
<keyword evidence="5" id="KW-0067">ATP-binding</keyword>
<dbReference type="InterPro" id="IPR027417">
    <property type="entry name" value="P-loop_NTPase"/>
</dbReference>
<dbReference type="InterPro" id="IPR000629">
    <property type="entry name" value="RNA-helicase_DEAD-box_CS"/>
</dbReference>